<name>E5RUY6_9CAUD</name>
<reference evidence="1 2" key="1">
    <citation type="submission" date="2010-10" db="EMBL/GenBank/DDBJ databases">
        <title>Genomic analysis of Ralstonia solanacearum phages RSB2 and RSB3.</title>
        <authorList>
            <person name="Kawasaki T."/>
            <person name="Ishikawa H."/>
            <person name="Shimizu M."/>
            <person name="Omoto W."/>
            <person name="Fujie M."/>
            <person name="Yamada T."/>
        </authorList>
    </citation>
    <scope>NUCLEOTIDE SEQUENCE [LARGE SCALE GENOMIC DNA]</scope>
    <source>
        <strain evidence="1">RSB2</strain>
    </source>
</reference>
<evidence type="ECO:0000313" key="2">
    <source>
        <dbReference type="Proteomes" id="UP000008913"/>
    </source>
</evidence>
<keyword evidence="2" id="KW-1185">Reference proteome</keyword>
<sequence>MEIHVHFKGGKVDVYHITGIPNARSLSRTLMGNPQVVKVNLLYTGERGATR</sequence>
<proteinExistence type="predicted"/>
<dbReference type="GeneID" id="18559187"/>
<dbReference type="KEGG" id="vg:18559187"/>
<gene>
    <name evidence="1" type="primary">ORF6</name>
</gene>
<protein>
    <submittedName>
        <fullName evidence="1">Uncharacterized protein ORF6</fullName>
    </submittedName>
</protein>
<evidence type="ECO:0000313" key="1">
    <source>
        <dbReference type="EMBL" id="BAJ51794.1"/>
    </source>
</evidence>
<organism evidence="1 2">
    <name type="scientific">Ralstonia phage RSB2</name>
    <dbReference type="NCBI Taxonomy" id="913183"/>
    <lineage>
        <taxon>Viruses</taxon>
        <taxon>Duplodnaviria</taxon>
        <taxon>Heunggongvirae</taxon>
        <taxon>Uroviricota</taxon>
        <taxon>Caudoviricetes</taxon>
        <taxon>Autographivirales</taxon>
        <taxon>Autotranscriptaviridae</taxon>
        <taxon>Kelmasvirus</taxon>
        <taxon>Kelmasvirus RSB2</taxon>
    </lineage>
</organism>
<accession>E5RUY6</accession>
<dbReference type="Proteomes" id="UP000008913">
    <property type="component" value="Segment"/>
</dbReference>
<dbReference type="RefSeq" id="YP_009017727.1">
    <property type="nucleotide sequence ID" value="NC_023736.1"/>
</dbReference>
<dbReference type="EMBL" id="AB597179">
    <property type="protein sequence ID" value="BAJ51794.1"/>
    <property type="molecule type" value="Genomic_DNA"/>
</dbReference>